<dbReference type="AlphaFoldDB" id="A0A1Y1VBC1"/>
<dbReference type="Proteomes" id="UP000193719">
    <property type="component" value="Unassembled WGS sequence"/>
</dbReference>
<reference evidence="1 2" key="1">
    <citation type="submission" date="2016-08" db="EMBL/GenBank/DDBJ databases">
        <title>Genomes of anaerobic fungi encode conserved fungal cellulosomes for biomass hydrolysis.</title>
        <authorList>
            <consortium name="DOE Joint Genome Institute"/>
            <person name="Haitjema C.H."/>
            <person name="Gilmore S.P."/>
            <person name="Henske J.K."/>
            <person name="Solomon K.V."/>
            <person name="De Groot R."/>
            <person name="Kuo A."/>
            <person name="Mondo S.J."/>
            <person name="Salamov A.A."/>
            <person name="Labutti K."/>
            <person name="Zhao Z."/>
            <person name="Chiniquy J."/>
            <person name="Barry K."/>
            <person name="Brewer H.M."/>
            <person name="Purvine S.O."/>
            <person name="Wright A.T."/>
            <person name="Boxma B."/>
            <person name="Van Alen T."/>
            <person name="Hackstein J.H."/>
            <person name="Baker S.E."/>
            <person name="Grigoriev I.V."/>
            <person name="O'Malley M.A."/>
        </authorList>
    </citation>
    <scope>NUCLEOTIDE SEQUENCE [LARGE SCALE GENOMIC DNA]</scope>
    <source>
        <strain evidence="2">finn</strain>
    </source>
</reference>
<proteinExistence type="predicted"/>
<keyword evidence="2" id="KW-1185">Reference proteome</keyword>
<sequence>MIEISDIFKFVSNKQLYKRGNSVIKGQYLDYILGKESDLEYYMKAFFENNNEKRKIPKFRSIFFEFGLNFYKICNHNFEDGKGKQVYSDSSDHHNFKDRRGKQAELYSDQYHSFDDASCSYNPN</sequence>
<comment type="caution">
    <text evidence="1">The sequence shown here is derived from an EMBL/GenBank/DDBJ whole genome shotgun (WGS) entry which is preliminary data.</text>
</comment>
<evidence type="ECO:0000313" key="2">
    <source>
        <dbReference type="Proteomes" id="UP000193719"/>
    </source>
</evidence>
<accession>A0A1Y1VBC1</accession>
<evidence type="ECO:0000313" key="1">
    <source>
        <dbReference type="EMBL" id="ORX51013.1"/>
    </source>
</evidence>
<dbReference type="EMBL" id="MCFH01000019">
    <property type="protein sequence ID" value="ORX51013.1"/>
    <property type="molecule type" value="Genomic_DNA"/>
</dbReference>
<gene>
    <name evidence="1" type="ORF">BCR36DRAFT_411998</name>
</gene>
<name>A0A1Y1VBC1_9FUNG</name>
<reference evidence="1 2" key="2">
    <citation type="submission" date="2016-08" db="EMBL/GenBank/DDBJ databases">
        <title>Pervasive Adenine N6-methylation of Active Genes in Fungi.</title>
        <authorList>
            <consortium name="DOE Joint Genome Institute"/>
            <person name="Mondo S.J."/>
            <person name="Dannebaum R.O."/>
            <person name="Kuo R.C."/>
            <person name="Labutti K."/>
            <person name="Haridas S."/>
            <person name="Kuo A."/>
            <person name="Salamov A."/>
            <person name="Ahrendt S.R."/>
            <person name="Lipzen A."/>
            <person name="Sullivan W."/>
            <person name="Andreopoulos W.B."/>
            <person name="Clum A."/>
            <person name="Lindquist E."/>
            <person name="Daum C."/>
            <person name="Ramamoorthy G.K."/>
            <person name="Gryganskyi A."/>
            <person name="Culley D."/>
            <person name="Magnuson J.K."/>
            <person name="James T.Y."/>
            <person name="O'Malley M.A."/>
            <person name="Stajich J.E."/>
            <person name="Spatafora J.W."/>
            <person name="Visel A."/>
            <person name="Grigoriev I.V."/>
        </authorList>
    </citation>
    <scope>NUCLEOTIDE SEQUENCE [LARGE SCALE GENOMIC DNA]</scope>
    <source>
        <strain evidence="2">finn</strain>
    </source>
</reference>
<protein>
    <submittedName>
        <fullName evidence="1">Uncharacterized protein</fullName>
    </submittedName>
</protein>
<dbReference type="OrthoDB" id="10675515at2759"/>
<organism evidence="1 2">
    <name type="scientific">Piromyces finnis</name>
    <dbReference type="NCBI Taxonomy" id="1754191"/>
    <lineage>
        <taxon>Eukaryota</taxon>
        <taxon>Fungi</taxon>
        <taxon>Fungi incertae sedis</taxon>
        <taxon>Chytridiomycota</taxon>
        <taxon>Chytridiomycota incertae sedis</taxon>
        <taxon>Neocallimastigomycetes</taxon>
        <taxon>Neocallimastigales</taxon>
        <taxon>Neocallimastigaceae</taxon>
        <taxon>Piromyces</taxon>
    </lineage>
</organism>